<dbReference type="Gene3D" id="1.10.8.530">
    <property type="entry name" value="DNA polymerase alpha-primase, subunit B, N-terminal domain"/>
    <property type="match status" value="1"/>
</dbReference>
<organism evidence="10 11">
    <name type="scientific">Latimeria chalumnae</name>
    <name type="common">Coelacanth</name>
    <dbReference type="NCBI Taxonomy" id="7897"/>
    <lineage>
        <taxon>Eukaryota</taxon>
        <taxon>Metazoa</taxon>
        <taxon>Chordata</taxon>
        <taxon>Craniata</taxon>
        <taxon>Vertebrata</taxon>
        <taxon>Euteleostomi</taxon>
        <taxon>Coelacanthiformes</taxon>
        <taxon>Coelacanthidae</taxon>
        <taxon>Latimeria</taxon>
    </lineage>
</organism>
<dbReference type="EMBL" id="AFYH01130637">
    <property type="status" value="NOT_ANNOTATED_CDS"/>
    <property type="molecule type" value="Genomic_DNA"/>
</dbReference>
<dbReference type="Pfam" id="PF04042">
    <property type="entry name" value="DNA_pol_E_B"/>
    <property type="match status" value="1"/>
</dbReference>
<reference evidence="10" key="3">
    <citation type="submission" date="2025-09" db="UniProtKB">
        <authorList>
            <consortium name="Ensembl"/>
        </authorList>
    </citation>
    <scope>IDENTIFICATION</scope>
</reference>
<dbReference type="EMBL" id="AFYH01130638">
    <property type="status" value="NOT_ANNOTATED_CDS"/>
    <property type="molecule type" value="Genomic_DNA"/>
</dbReference>
<dbReference type="eggNOG" id="KOG1625">
    <property type="taxonomic scope" value="Eukaryota"/>
</dbReference>
<accession>H3AL79</accession>
<protein>
    <recommendedName>
        <fullName evidence="3 6">DNA polymerase alpha subunit B</fullName>
    </recommendedName>
</protein>
<dbReference type="InterPro" id="IPR043034">
    <property type="entry name" value="DNA_pol_alpha_B_N_sf"/>
</dbReference>
<reference evidence="10" key="2">
    <citation type="submission" date="2025-08" db="UniProtKB">
        <authorList>
            <consortium name="Ensembl"/>
        </authorList>
    </citation>
    <scope>IDENTIFICATION</scope>
</reference>
<dbReference type="Pfam" id="PF08418">
    <property type="entry name" value="Pol_alpha_B_N"/>
    <property type="match status" value="1"/>
</dbReference>
<keyword evidence="4 6" id="KW-0235">DNA replication</keyword>
<evidence type="ECO:0000256" key="6">
    <source>
        <dbReference type="PIRNR" id="PIRNR018300"/>
    </source>
</evidence>
<comment type="similarity">
    <text evidence="2 6">Belongs to the DNA polymerase alpha subunit B family.</text>
</comment>
<dbReference type="OMA" id="PFLDIEH"/>
<evidence type="ECO:0000256" key="3">
    <source>
        <dbReference type="ARBA" id="ARBA00018596"/>
    </source>
</evidence>
<dbReference type="EMBL" id="AFYH01130634">
    <property type="status" value="NOT_ANNOTATED_CDS"/>
    <property type="molecule type" value="Genomic_DNA"/>
</dbReference>
<dbReference type="Bgee" id="ENSLACG00000009162">
    <property type="expression patterns" value="Expressed in pectoral fin and 6 other cell types or tissues"/>
</dbReference>
<name>H3AL79_LATCH</name>
<gene>
    <name evidence="10" type="primary">POLA2</name>
</gene>
<dbReference type="InterPro" id="IPR016722">
    <property type="entry name" value="DNA_pol_alpha_bsu"/>
</dbReference>
<dbReference type="InterPro" id="IPR054300">
    <property type="entry name" value="OB_DPOA2"/>
</dbReference>
<reference evidence="11" key="1">
    <citation type="submission" date="2011-08" db="EMBL/GenBank/DDBJ databases">
        <title>The draft genome of Latimeria chalumnae.</title>
        <authorList>
            <person name="Di Palma F."/>
            <person name="Alfoldi J."/>
            <person name="Johnson J."/>
            <person name="Berlin A."/>
            <person name="Gnerre S."/>
            <person name="Jaffe D."/>
            <person name="MacCallum I."/>
            <person name="Young S."/>
            <person name="Walker B.J."/>
            <person name="Lander E."/>
            <person name="Lindblad-Toh K."/>
        </authorList>
    </citation>
    <scope>NUCLEOTIDE SEQUENCE [LARGE SCALE GENOMIC DNA]</scope>
    <source>
        <strain evidence="11">Wild caught</strain>
    </source>
</reference>
<dbReference type="GO" id="GO:0005658">
    <property type="term" value="C:alpha DNA polymerase:primase complex"/>
    <property type="evidence" value="ECO:0007669"/>
    <property type="project" value="TreeGrafter"/>
</dbReference>
<sequence>MAVSLEALLEELKVFEVEVEEAAAEKLMELCVAYRYEEQDFATEWIAFSATKSLPLTLDNLEIFEHDVLNRGGARSCCSAWCDGGEKISAPPMFTAQEHRGKMLLNFDNKSSSSKERIKTVQGGSALSFLATPTDFQEGFPSRLAHSVTPSQKYNSRMNRGEVVVRFGTVQGTSWRGAGGRSASAKLFIADENYSFITKGYKFMFQKLADIREAPSFSLRRMQGETGQHENIVSNISILLHARELVTVLGQIGCDSNGKLNPRSIILEGDREYSSGFQVPVDLSDLREYSFFPGQVVVMEGINSTGGKLVVSKIYEGVLPPFYKPEEDDEGKSEQQMVLVACGPYTTSDSINYDPLKDLIEVINRDQPDVCILLGPFLDVKHEQVENCQLTGTFEEVFKKCLKAIIEGTRSSGSLLVFVPSLRDVHHEFVYPQPPFDCYKLTKEDAERVRYVKKPNSLDILLNVIPLCETPLLLIFPASLLFSSFVCRSVGGSDRFSRILRHILTQRSFYPLYPPAEEVNVDYECFQACAQIPVTPDVLIVPSELRYFLKDVGGCVCMNPGRLTKGQVGGTFGRLLVKRQPAAAERQTPCIAAQIVKI</sequence>
<comment type="subcellular location">
    <subcellularLocation>
        <location evidence="1 6">Nucleus</location>
    </subcellularLocation>
</comment>
<dbReference type="EMBL" id="AFYH01130639">
    <property type="status" value="NOT_ANNOTATED_CDS"/>
    <property type="molecule type" value="Genomic_DNA"/>
</dbReference>
<dbReference type="HOGENOM" id="CLU_014923_3_1_1"/>
<dbReference type="InParanoid" id="H3AL79"/>
<dbReference type="PIRSF" id="PIRSF018300">
    <property type="entry name" value="DNA_pol_alph_2"/>
    <property type="match status" value="1"/>
</dbReference>
<dbReference type="Proteomes" id="UP000008672">
    <property type="component" value="Unassembled WGS sequence"/>
</dbReference>
<dbReference type="PANTHER" id="PTHR23061">
    <property type="entry name" value="DNA POLYMERASE 2 ALPHA 70 KDA SUBUNIT"/>
    <property type="match status" value="1"/>
</dbReference>
<proteinExistence type="inferred from homology"/>
<evidence type="ECO:0000313" key="10">
    <source>
        <dbReference type="Ensembl" id="ENSLACP00000010400.1"/>
    </source>
</evidence>
<dbReference type="EMBL" id="AFYH01130633">
    <property type="status" value="NOT_ANNOTATED_CDS"/>
    <property type="molecule type" value="Genomic_DNA"/>
</dbReference>
<dbReference type="FunFam" id="3.60.21.60:FF:000003">
    <property type="entry name" value="DNA polymerase alpha subunit B"/>
    <property type="match status" value="1"/>
</dbReference>
<evidence type="ECO:0000259" key="8">
    <source>
        <dbReference type="Pfam" id="PF08418"/>
    </source>
</evidence>
<keyword evidence="11" id="KW-1185">Reference proteome</keyword>
<keyword evidence="5 6" id="KW-0539">Nucleus</keyword>
<feature type="domain" description="DNA polymerase alpha/delta/epsilon subunit B" evidence="7">
    <location>
        <begin position="338"/>
        <end position="549"/>
    </location>
</feature>
<comment type="function">
    <text evidence="6">Accessory subunit of the DNA polymerase alpha complex (also known as the alpha DNA polymerase-primase complex) which plays an essential role in the initiation of DNA synthesis.</text>
</comment>
<evidence type="ECO:0000313" key="11">
    <source>
        <dbReference type="Proteomes" id="UP000008672"/>
    </source>
</evidence>
<dbReference type="GeneTree" id="ENSGT00390000016784"/>
<evidence type="ECO:0000259" key="7">
    <source>
        <dbReference type="Pfam" id="PF04042"/>
    </source>
</evidence>
<dbReference type="PANTHER" id="PTHR23061:SF12">
    <property type="entry name" value="DNA POLYMERASE ALPHA SUBUNIT B"/>
    <property type="match status" value="1"/>
</dbReference>
<dbReference type="InterPro" id="IPR007185">
    <property type="entry name" value="DNA_pol_a/d/e_bsu"/>
</dbReference>
<dbReference type="GO" id="GO:0008283">
    <property type="term" value="P:cell population proliferation"/>
    <property type="evidence" value="ECO:0007669"/>
    <property type="project" value="Ensembl"/>
</dbReference>
<evidence type="ECO:0000256" key="1">
    <source>
        <dbReference type="ARBA" id="ARBA00004123"/>
    </source>
</evidence>
<dbReference type="EMBL" id="AFYH01130631">
    <property type="status" value="NOT_ANNOTATED_CDS"/>
    <property type="molecule type" value="Genomic_DNA"/>
</dbReference>
<dbReference type="EMBL" id="AFYH01130640">
    <property type="status" value="NOT_ANNOTATED_CDS"/>
    <property type="molecule type" value="Genomic_DNA"/>
</dbReference>
<evidence type="ECO:0000256" key="4">
    <source>
        <dbReference type="ARBA" id="ARBA00022705"/>
    </source>
</evidence>
<dbReference type="STRING" id="7897.ENSLACP00000010400"/>
<dbReference type="Pfam" id="PF22062">
    <property type="entry name" value="OB_DPOA2"/>
    <property type="match status" value="1"/>
</dbReference>
<dbReference type="GO" id="GO:0006270">
    <property type="term" value="P:DNA replication initiation"/>
    <property type="evidence" value="ECO:0007669"/>
    <property type="project" value="TreeGrafter"/>
</dbReference>
<dbReference type="Ensembl" id="ENSLACT00000010479.1">
    <property type="protein sequence ID" value="ENSLACP00000010400.1"/>
    <property type="gene ID" value="ENSLACG00000009162.1"/>
</dbReference>
<dbReference type="EMBL" id="AFYH01130632">
    <property type="status" value="NOT_ANNOTATED_CDS"/>
    <property type="molecule type" value="Genomic_DNA"/>
</dbReference>
<dbReference type="GO" id="GO:0031101">
    <property type="term" value="P:fin regeneration"/>
    <property type="evidence" value="ECO:0007669"/>
    <property type="project" value="Ensembl"/>
</dbReference>
<dbReference type="InterPro" id="IPR013627">
    <property type="entry name" value="Pol_alpha_B_N"/>
</dbReference>
<evidence type="ECO:0000256" key="2">
    <source>
        <dbReference type="ARBA" id="ARBA00007299"/>
    </source>
</evidence>
<feature type="domain" description="DNA polymerase alpha subunit B N-terminal" evidence="8">
    <location>
        <begin position="6"/>
        <end position="71"/>
    </location>
</feature>
<evidence type="ECO:0000256" key="5">
    <source>
        <dbReference type="ARBA" id="ARBA00023242"/>
    </source>
</evidence>
<evidence type="ECO:0000259" key="9">
    <source>
        <dbReference type="Pfam" id="PF22062"/>
    </source>
</evidence>
<dbReference type="GO" id="GO:0003677">
    <property type="term" value="F:DNA binding"/>
    <property type="evidence" value="ECO:0007669"/>
    <property type="project" value="InterPro"/>
</dbReference>
<dbReference type="EMBL" id="AFYH01130635">
    <property type="status" value="NOT_ANNOTATED_CDS"/>
    <property type="molecule type" value="Genomic_DNA"/>
</dbReference>
<dbReference type="Gene3D" id="3.60.21.60">
    <property type="match status" value="2"/>
</dbReference>
<dbReference type="AlphaFoldDB" id="H3AL79"/>
<dbReference type="FunCoup" id="H3AL79">
    <property type="interactions" value="1800"/>
</dbReference>
<dbReference type="EMBL" id="AFYH01130636">
    <property type="status" value="NOT_ANNOTATED_CDS"/>
    <property type="molecule type" value="Genomic_DNA"/>
</dbReference>
<feature type="domain" description="DNA polymerase alpha subunit B OB" evidence="9">
    <location>
        <begin position="239"/>
        <end position="317"/>
    </location>
</feature>